<feature type="transmembrane region" description="Helical" evidence="8">
    <location>
        <begin position="90"/>
        <end position="108"/>
    </location>
</feature>
<dbReference type="PANTHER" id="PTHR33281:SF19">
    <property type="entry name" value="VOLTAGE-DEPENDENT ANION CHANNEL-FORMING PROTEIN YNEE"/>
    <property type="match status" value="1"/>
</dbReference>
<comment type="caution">
    <text evidence="9">The sequence shown here is derived from an EMBL/GenBank/DDBJ whole genome shotgun (WGS) entry which is preliminary data.</text>
</comment>
<reference evidence="9" key="1">
    <citation type="submission" date="2021-05" db="EMBL/GenBank/DDBJ databases">
        <title>The genome of the haptophyte Pavlova lutheri (Diacronema luteri, Pavlovales) - a model for lipid biosynthesis in eukaryotic algae.</title>
        <authorList>
            <person name="Hulatt C.J."/>
            <person name="Posewitz M.C."/>
        </authorList>
    </citation>
    <scope>NUCLEOTIDE SEQUENCE</scope>
    <source>
        <strain evidence="9">NIVA-4/92</strain>
    </source>
</reference>
<organism evidence="9 10">
    <name type="scientific">Diacronema lutheri</name>
    <name type="common">Unicellular marine alga</name>
    <name type="synonym">Monochrysis lutheri</name>
    <dbReference type="NCBI Taxonomy" id="2081491"/>
    <lineage>
        <taxon>Eukaryota</taxon>
        <taxon>Haptista</taxon>
        <taxon>Haptophyta</taxon>
        <taxon>Pavlovophyceae</taxon>
        <taxon>Pavlovales</taxon>
        <taxon>Pavlovaceae</taxon>
        <taxon>Diacronema</taxon>
    </lineage>
</organism>
<evidence type="ECO:0000256" key="3">
    <source>
        <dbReference type="ARBA" id="ARBA00022475"/>
    </source>
</evidence>
<evidence type="ECO:0000313" key="10">
    <source>
        <dbReference type="Proteomes" id="UP000751190"/>
    </source>
</evidence>
<evidence type="ECO:0000313" key="9">
    <source>
        <dbReference type="EMBL" id="KAG8458038.1"/>
    </source>
</evidence>
<evidence type="ECO:0000256" key="5">
    <source>
        <dbReference type="ARBA" id="ARBA00022989"/>
    </source>
</evidence>
<proteinExistence type="predicted"/>
<keyword evidence="10" id="KW-1185">Reference proteome</keyword>
<keyword evidence="4 8" id="KW-0812">Transmembrane</keyword>
<name>A0A8J5X7R2_DIALT</name>
<gene>
    <name evidence="9" type="ORF">KFE25_007245</name>
</gene>
<sequence length="436" mass="47057">MTRGAALLVPESFTRLVFDDLKPAVYKGGEGNQIMLDSSTYGYWPESLFALHGRPLPLGPLLIYTLWAIGATTLAMLVRVGDDGEPTITLHVNVLGVSGTALFFLLVFRTNASYDRWWEGRKMWGDVTACCRNFTRQVIAHIGPEPRGALFAPASEPSAAERVDTLVRWAVAFAIVAKQHLRDERELSTTLRGIIRTTHAREVQAAKHRPLFVAERITMELAAAQRAGLLDSVEKMALDANLSAMVRAVTSMERIVRTRMPFAYIVHLRSFLVLWLLALPFTMVVYLNWGGVLACTLIAYSLLGLETIGVEVEQPFGRDYCDLPLDQLVDVLKSNLLEALKRHEVRTDGGAAWSGGDGGVAARGDDGADGGGGRGRGAAHANGAANGGACGGGAQYHGLPSRGGRVVRDVLLGRGPGSGSARRLYGGRQNSLIVLQ</sequence>
<dbReference type="GO" id="GO:0005254">
    <property type="term" value="F:chloride channel activity"/>
    <property type="evidence" value="ECO:0007669"/>
    <property type="project" value="InterPro"/>
</dbReference>
<dbReference type="Proteomes" id="UP000751190">
    <property type="component" value="Unassembled WGS sequence"/>
</dbReference>
<dbReference type="EMBL" id="JAGTXO010000058">
    <property type="protein sequence ID" value="KAG8458038.1"/>
    <property type="molecule type" value="Genomic_DNA"/>
</dbReference>
<dbReference type="AlphaFoldDB" id="A0A8J5X7R2"/>
<accession>A0A8J5X7R2</accession>
<dbReference type="InterPro" id="IPR044669">
    <property type="entry name" value="YneE/VCCN1/2-like"/>
</dbReference>
<evidence type="ECO:0000256" key="7">
    <source>
        <dbReference type="ARBA" id="ARBA00023136"/>
    </source>
</evidence>
<comment type="subcellular location">
    <subcellularLocation>
        <location evidence="1">Cell membrane</location>
        <topology evidence="1">Multi-pass membrane protein</topology>
    </subcellularLocation>
</comment>
<dbReference type="Pfam" id="PF25539">
    <property type="entry name" value="Bestrophin_2"/>
    <property type="match status" value="1"/>
</dbReference>
<evidence type="ECO:0000256" key="6">
    <source>
        <dbReference type="ARBA" id="ARBA00023065"/>
    </source>
</evidence>
<evidence type="ECO:0000256" key="4">
    <source>
        <dbReference type="ARBA" id="ARBA00022692"/>
    </source>
</evidence>
<keyword evidence="7 8" id="KW-0472">Membrane</keyword>
<dbReference type="OrthoDB" id="1368at2759"/>
<dbReference type="GO" id="GO:0005886">
    <property type="term" value="C:plasma membrane"/>
    <property type="evidence" value="ECO:0007669"/>
    <property type="project" value="UniProtKB-SubCell"/>
</dbReference>
<dbReference type="OMA" id="ITMELAA"/>
<evidence type="ECO:0000256" key="1">
    <source>
        <dbReference type="ARBA" id="ARBA00004651"/>
    </source>
</evidence>
<feature type="transmembrane region" description="Helical" evidence="8">
    <location>
        <begin position="61"/>
        <end position="78"/>
    </location>
</feature>
<evidence type="ECO:0000256" key="2">
    <source>
        <dbReference type="ARBA" id="ARBA00022448"/>
    </source>
</evidence>
<evidence type="ECO:0000256" key="8">
    <source>
        <dbReference type="SAM" id="Phobius"/>
    </source>
</evidence>
<keyword evidence="5 8" id="KW-1133">Transmembrane helix</keyword>
<keyword evidence="3" id="KW-1003">Cell membrane</keyword>
<evidence type="ECO:0008006" key="11">
    <source>
        <dbReference type="Google" id="ProtNLM"/>
    </source>
</evidence>
<protein>
    <recommendedName>
        <fullName evidence="11">Bestrophin homolog</fullName>
    </recommendedName>
</protein>
<keyword evidence="6" id="KW-0406">Ion transport</keyword>
<keyword evidence="2" id="KW-0813">Transport</keyword>
<dbReference type="PANTHER" id="PTHR33281">
    <property type="entry name" value="UPF0187 PROTEIN YNEE"/>
    <property type="match status" value="1"/>
</dbReference>